<dbReference type="HOGENOM" id="CLU_1500236_0_0_2"/>
<feature type="transmembrane region" description="Helical" evidence="1">
    <location>
        <begin position="153"/>
        <end position="176"/>
    </location>
</feature>
<dbReference type="STRING" id="1229908.NKOR_06215"/>
<keyword evidence="3" id="KW-1185">Reference proteome</keyword>
<dbReference type="GeneID" id="13725276"/>
<dbReference type="EMBL" id="CP003842">
    <property type="protein sequence ID" value="AFS81124.1"/>
    <property type="molecule type" value="Genomic_DNA"/>
</dbReference>
<dbReference type="Proteomes" id="UP000006101">
    <property type="component" value="Chromosome"/>
</dbReference>
<name>K0B6K9_9ARCH</name>
<accession>K0B6K9</accession>
<organism evidence="2 3">
    <name type="scientific">Candidatus Nitrosopumilus koreensis AR1</name>
    <dbReference type="NCBI Taxonomy" id="1229908"/>
    <lineage>
        <taxon>Archaea</taxon>
        <taxon>Nitrososphaerota</taxon>
        <taxon>Nitrososphaeria</taxon>
        <taxon>Nitrosopumilales</taxon>
        <taxon>Nitrosopumilaceae</taxon>
        <taxon>Nitrosopumilus</taxon>
    </lineage>
</organism>
<keyword evidence="1" id="KW-0812">Transmembrane</keyword>
<dbReference type="KEGG" id="nkr:NKOR_06215"/>
<dbReference type="PROSITE" id="PS51257">
    <property type="entry name" value="PROKAR_LIPOPROTEIN"/>
    <property type="match status" value="1"/>
</dbReference>
<gene>
    <name evidence="2" type="ORF">NKOR_06215</name>
</gene>
<dbReference type="RefSeq" id="WP_014963508.1">
    <property type="nucleotide sequence ID" value="NC_018655.1"/>
</dbReference>
<dbReference type="PATRIC" id="fig|1229908.8.peg.1358"/>
<reference evidence="2 3" key="1">
    <citation type="journal article" date="2012" name="J. Bacteriol.">
        <title>Draft Genome Sequence of an Ammonia-Oxidizing Archaeon, "Candidatus Nitrosopumilus koreensis" AR1, from Marine Sediment.</title>
        <authorList>
            <person name="Park S.J."/>
            <person name="Kim J.G."/>
            <person name="Jung M.Y."/>
            <person name="Kim S.J."/>
            <person name="Cha I.T."/>
            <person name="Kwon K."/>
            <person name="Lee J.H."/>
            <person name="Rhee S.K."/>
        </authorList>
    </citation>
    <scope>NUCLEOTIDE SEQUENCE [LARGE SCALE GENOMIC DNA]</scope>
    <source>
        <strain evidence="2 3">AR1</strain>
    </source>
</reference>
<protein>
    <submittedName>
        <fullName evidence="2">Uncharacterized protein</fullName>
    </submittedName>
</protein>
<keyword evidence="1" id="KW-1133">Transmembrane helix</keyword>
<sequence>MKTRLLIIFVIFGLFLSIPYSFASCIVNEDWPDAPCLDSIGNGKYDQGEVNKWSQYYSFKGTEFMEQKRIELEKAINENTLQEWVDESIQNRNVYEYYFFSGRAPNTGEYFGQFEEFMINESSTDHDPYTDDERYQLASNKVELGGLGIDPDFNMYVIILGILSGVGIGVGLVFFWRRK</sequence>
<evidence type="ECO:0000256" key="1">
    <source>
        <dbReference type="SAM" id="Phobius"/>
    </source>
</evidence>
<proteinExistence type="predicted"/>
<keyword evidence="1" id="KW-0472">Membrane</keyword>
<evidence type="ECO:0000313" key="2">
    <source>
        <dbReference type="EMBL" id="AFS81124.1"/>
    </source>
</evidence>
<evidence type="ECO:0000313" key="3">
    <source>
        <dbReference type="Proteomes" id="UP000006101"/>
    </source>
</evidence>
<dbReference type="AlphaFoldDB" id="K0B6K9"/>